<dbReference type="InterPro" id="IPR014721">
    <property type="entry name" value="Ribsml_uS5_D2-typ_fold_subgr"/>
</dbReference>
<keyword evidence="3 4" id="KW-0720">Serine protease</keyword>
<protein>
    <recommendedName>
        <fullName evidence="4">endopeptidase La</fullName>
        <ecNumber evidence="4">3.4.21.53</ecNumber>
    </recommendedName>
</protein>
<evidence type="ECO:0000313" key="5">
    <source>
        <dbReference type="EMBL" id="AYA98834.1"/>
    </source>
</evidence>
<dbReference type="InterPro" id="IPR027417">
    <property type="entry name" value="P-loop_NTPase"/>
</dbReference>
<keyword evidence="6" id="KW-1185">Reference proteome</keyword>
<comment type="similarity">
    <text evidence="4">Belongs to the peptidase S16 family.</text>
</comment>
<dbReference type="GO" id="GO:0006508">
    <property type="term" value="P:proteolysis"/>
    <property type="evidence" value="ECO:0007669"/>
    <property type="project" value="UniProtKB-KW"/>
</dbReference>
<feature type="active site" evidence="4">
    <location>
        <position position="965"/>
    </location>
</feature>
<evidence type="ECO:0000256" key="4">
    <source>
        <dbReference type="PROSITE-ProRule" id="PRU01122"/>
    </source>
</evidence>
<dbReference type="SUPFAM" id="SSF54211">
    <property type="entry name" value="Ribosomal protein S5 domain 2-like"/>
    <property type="match status" value="1"/>
</dbReference>
<proteinExistence type="inferred from homology"/>
<dbReference type="OrthoDB" id="9803599at2"/>
<dbReference type="Gene3D" id="3.30.230.10">
    <property type="match status" value="1"/>
</dbReference>
<keyword evidence="1 4" id="KW-0645">Protease</keyword>
<dbReference type="InterPro" id="IPR008269">
    <property type="entry name" value="Lon_proteolytic"/>
</dbReference>
<dbReference type="InterPro" id="IPR027065">
    <property type="entry name" value="Lon_Prtase"/>
</dbReference>
<dbReference type="Pfam" id="PF05362">
    <property type="entry name" value="Lon_C"/>
    <property type="match status" value="1"/>
</dbReference>
<dbReference type="PRINTS" id="PR00830">
    <property type="entry name" value="ENDOLAPTASE"/>
</dbReference>
<dbReference type="InterPro" id="IPR008268">
    <property type="entry name" value="Peptidase_S16_AS"/>
</dbReference>
<name>A0A385PZN4_9FIRM</name>
<dbReference type="PROSITE" id="PS01046">
    <property type="entry name" value="LON_SER"/>
    <property type="match status" value="1"/>
</dbReference>
<dbReference type="KEGG" id="lua:D4A81_02150"/>
<gene>
    <name evidence="5" type="ORF">D4A81_02150</name>
</gene>
<dbReference type="Proteomes" id="UP000265562">
    <property type="component" value="Chromosome"/>
</dbReference>
<dbReference type="InterPro" id="IPR003959">
    <property type="entry name" value="ATPase_AAA_core"/>
</dbReference>
<dbReference type="GO" id="GO:0005524">
    <property type="term" value="F:ATP binding"/>
    <property type="evidence" value="ECO:0007669"/>
    <property type="project" value="InterPro"/>
</dbReference>
<accession>A0A385PZN4</accession>
<dbReference type="Gene3D" id="1.10.8.60">
    <property type="match status" value="1"/>
</dbReference>
<comment type="catalytic activity">
    <reaction evidence="4">
        <text>Hydrolysis of proteins in presence of ATP.</text>
        <dbReference type="EC" id="3.4.21.53"/>
    </reaction>
</comment>
<evidence type="ECO:0000256" key="3">
    <source>
        <dbReference type="ARBA" id="ARBA00022825"/>
    </source>
</evidence>
<evidence type="ECO:0000256" key="2">
    <source>
        <dbReference type="ARBA" id="ARBA00022801"/>
    </source>
</evidence>
<dbReference type="SMART" id="SM00382">
    <property type="entry name" value="AAA"/>
    <property type="match status" value="1"/>
</dbReference>
<dbReference type="Gene3D" id="3.40.50.300">
    <property type="entry name" value="P-loop containing nucleotide triphosphate hydrolases"/>
    <property type="match status" value="2"/>
</dbReference>
<dbReference type="SUPFAM" id="SSF52540">
    <property type="entry name" value="P-loop containing nucleoside triphosphate hydrolases"/>
    <property type="match status" value="2"/>
</dbReference>
<evidence type="ECO:0000313" key="6">
    <source>
        <dbReference type="Proteomes" id="UP000265562"/>
    </source>
</evidence>
<keyword evidence="2 4" id="KW-0378">Hydrolase</keyword>
<reference evidence="5 6" key="1">
    <citation type="submission" date="2018-09" db="EMBL/GenBank/DDBJ databases">
        <title>Genome sequencing of Lachnoanaerobaculum umeaense DSM 23576.</title>
        <authorList>
            <person name="Kook J.-K."/>
            <person name="Park S.-N."/>
            <person name="Lim Y.K."/>
        </authorList>
    </citation>
    <scope>NUCLEOTIDE SEQUENCE [LARGE SCALE GENOMIC DNA]</scope>
    <source>
        <strain evidence="6">DSM 23576 \ CCUG 58757</strain>
    </source>
</reference>
<dbReference type="RefSeq" id="WP_111525268.1">
    <property type="nucleotide sequence ID" value="NZ_CP032364.1"/>
</dbReference>
<feature type="active site" evidence="4">
    <location>
        <position position="923"/>
    </location>
</feature>
<organism evidence="5 6">
    <name type="scientific">Lachnoanaerobaculum umeaense</name>
    <dbReference type="NCBI Taxonomy" id="617123"/>
    <lineage>
        <taxon>Bacteria</taxon>
        <taxon>Bacillati</taxon>
        <taxon>Bacillota</taxon>
        <taxon>Clostridia</taxon>
        <taxon>Lachnospirales</taxon>
        <taxon>Lachnospiraceae</taxon>
        <taxon>Lachnoanaerobaculum</taxon>
    </lineage>
</organism>
<sequence length="1016" mass="115249">MTTFDDIIYEVNKKIEEDSFNEEKKKISAGECELLDKTVTFLDIDTDSSGMAVIRYDDEGEVKVSLTDKHLKYFDSLKNKKVYFSGIKTYDYEKMMEKWYIRTIVDVTGREESLVITNKLTEDEKLKFQKSIEKFSPEIRRDLCDKKIALADKKAVNENDGCQIALYSSRDEMEAYYDIVKKVMPKEFRSVYESSRLKSKKISSSEEKTNYIRVMSDILEFDWINNAEYKYIDVEALQEKIGKKHIGYNQQLNEIYTELRASNISKVVPKTLCFIGNPDTGINKLARTIASSIGTGYSIINLAGADFGENEPLIGSSKIYINAKAGFIYDCIKEAGLRGVLVIEDFNLYESNIRSLMTPLLNKTTYMDMFAEVKIDLSNMLVIVTCSDIKKIPQHVRANMTTIYFQDLEEREIVEIINKVIVPKYCKEYGLDFPQNIPVESCKTLIYKHANMNMDKLDSMIRSIVVKTVAKGDKSFPDYSIKPISDYKEEDYEKIRNKYVREITETEHKFFNCYFEYPECIQKKAVKLFNILNFEKNDGLREHAIDVIHYISNIFKPNDKSLVMGSVIEELSKSQYIQNDFAERIEAAILSKELGNNVNRMTVIGLKGKAGTGKSSAAISVAKALNRNFIKINVGGGGGAEVINGCNKKNYNSAPSLIIKELSKSGHGCYSDVIILDEIDKSTPDFMNTLYEFLDPNEEYFYDNYLECFIPKNNFLVMLTFNDISSIPIPIRDRMEIIEYSSYSNSDKKSIITDYVLPKLKTNFNIKDISIDSEALDLYLKNYDISPGIRNAERDFEYILMRIARQNNCTFESVDVHIDQNDIKYTLGKNRTVGLDGIPQLSIGKCGMAQALAVTTSGIGVLMAVETVVNPYQDKNIVITGLLEGSCLESVSVACCFISKYLKKELPKLHIHITEGMKKDGPSAGVTIAMSILSCLLEKPIANISFTGSIDIYGHIRPVGSVFEKCIAAERCGVNTIILPSESYKGLVSEKKDERLSIKMIPVDTIEEVISYVWGK</sequence>
<dbReference type="AlphaFoldDB" id="A0A385PZN4"/>
<dbReference type="GO" id="GO:0016887">
    <property type="term" value="F:ATP hydrolysis activity"/>
    <property type="evidence" value="ECO:0007669"/>
    <property type="project" value="InterPro"/>
</dbReference>
<dbReference type="GO" id="GO:0004176">
    <property type="term" value="F:ATP-dependent peptidase activity"/>
    <property type="evidence" value="ECO:0007669"/>
    <property type="project" value="UniProtKB-UniRule"/>
</dbReference>
<dbReference type="EC" id="3.4.21.53" evidence="4"/>
<dbReference type="InterPro" id="IPR020568">
    <property type="entry name" value="Ribosomal_Su5_D2-typ_SF"/>
</dbReference>
<dbReference type="EMBL" id="CP032364">
    <property type="protein sequence ID" value="AYA98834.1"/>
    <property type="molecule type" value="Genomic_DNA"/>
</dbReference>
<dbReference type="GO" id="GO:0004252">
    <property type="term" value="F:serine-type endopeptidase activity"/>
    <property type="evidence" value="ECO:0007669"/>
    <property type="project" value="UniProtKB-UniRule"/>
</dbReference>
<dbReference type="GO" id="GO:0030163">
    <property type="term" value="P:protein catabolic process"/>
    <property type="evidence" value="ECO:0007669"/>
    <property type="project" value="InterPro"/>
</dbReference>
<dbReference type="PANTHER" id="PTHR10046">
    <property type="entry name" value="ATP DEPENDENT LON PROTEASE FAMILY MEMBER"/>
    <property type="match status" value="1"/>
</dbReference>
<evidence type="ECO:0000256" key="1">
    <source>
        <dbReference type="ARBA" id="ARBA00022670"/>
    </source>
</evidence>
<dbReference type="InterPro" id="IPR003593">
    <property type="entry name" value="AAA+_ATPase"/>
</dbReference>
<dbReference type="Pfam" id="PF00004">
    <property type="entry name" value="AAA"/>
    <property type="match status" value="1"/>
</dbReference>
<dbReference type="PROSITE" id="PS51786">
    <property type="entry name" value="LON_PROTEOLYTIC"/>
    <property type="match status" value="1"/>
</dbReference>